<evidence type="ECO:0000256" key="3">
    <source>
        <dbReference type="ARBA" id="ARBA00022475"/>
    </source>
</evidence>
<dbReference type="PANTHER" id="PTHR43028">
    <property type="entry name" value="3'(2'),5'-BISPHOSPHATE NUCLEOTIDASE 1"/>
    <property type="match status" value="1"/>
</dbReference>
<comment type="function">
    <text evidence="9">Converts adenosine-3',5'-bisphosphate (PAP) to AMP.</text>
</comment>
<dbReference type="NCBIfam" id="TIGR01331">
    <property type="entry name" value="bisphos_cysQ"/>
    <property type="match status" value="1"/>
</dbReference>
<dbReference type="EC" id="3.1.3.7" evidence="9"/>
<sequence>MLMPAVDTLTETQLLTVVQIALHAGQAIMPFYHQSTLDIETKQDSTPLTAADLASHHSIVNALTQQFPNIEVLSEESAEIGWETRQHWSCYWLIDPLDGTKEFIKRNGEFTVNIALIVDNVPIAGVVYAPALGRCFFGMKDHGAWEFQQDSAKEPPSIDTILNVRQPLKRLSEPRKAVILASRSHITPGLAGFLSEFKDFHLREVGSSLKMCLLASGEADIYPRLGATHEWDIAAAHAILSAAGGCVYLHNSHSPLRYNTKPELENPWFIAYRPGWIEDTP</sequence>
<feature type="binding site" evidence="9">
    <location>
        <position position="98"/>
    </location>
    <ligand>
        <name>Mg(2+)</name>
        <dbReference type="ChEBI" id="CHEBI:18420"/>
        <label>2</label>
    </ligand>
</feature>
<comment type="cofactor">
    <cofactor evidence="9">
        <name>Mg(2+)</name>
        <dbReference type="ChEBI" id="CHEBI:18420"/>
    </cofactor>
</comment>
<dbReference type="HAMAP" id="MF_02095">
    <property type="entry name" value="CysQ"/>
    <property type="match status" value="1"/>
</dbReference>
<dbReference type="EMBL" id="CP071503">
    <property type="protein sequence ID" value="QSX32588.1"/>
    <property type="molecule type" value="Genomic_DNA"/>
</dbReference>
<feature type="binding site" evidence="9">
    <location>
        <position position="232"/>
    </location>
    <ligand>
        <name>substrate</name>
    </ligand>
</feature>
<evidence type="ECO:0000256" key="9">
    <source>
        <dbReference type="HAMAP-Rule" id="MF_02095"/>
    </source>
</evidence>
<dbReference type="PANTHER" id="PTHR43028:SF5">
    <property type="entry name" value="3'(2'),5'-BISPHOSPHATE NUCLEOTIDASE 1"/>
    <property type="match status" value="1"/>
</dbReference>
<dbReference type="SUPFAM" id="SSF56655">
    <property type="entry name" value="Carbohydrate phosphatase"/>
    <property type="match status" value="1"/>
</dbReference>
<keyword evidence="7 9" id="KW-0460">Magnesium</keyword>
<keyword evidence="4 9" id="KW-0997">Cell inner membrane</keyword>
<dbReference type="GO" id="GO:0008441">
    <property type="term" value="F:3'(2'),5'-bisphosphate nucleotidase activity"/>
    <property type="evidence" value="ECO:0007669"/>
    <property type="project" value="UniProtKB-EC"/>
</dbReference>
<feature type="binding site" evidence="9">
    <location>
        <position position="75"/>
    </location>
    <ligand>
        <name>substrate</name>
    </ligand>
</feature>
<evidence type="ECO:0000256" key="8">
    <source>
        <dbReference type="ARBA" id="ARBA00023136"/>
    </source>
</evidence>
<dbReference type="Pfam" id="PF00459">
    <property type="entry name" value="Inositol_P"/>
    <property type="match status" value="1"/>
</dbReference>
<evidence type="ECO:0000256" key="4">
    <source>
        <dbReference type="ARBA" id="ARBA00022519"/>
    </source>
</evidence>
<feature type="binding site" evidence="9">
    <location>
        <position position="232"/>
    </location>
    <ligand>
        <name>Mg(2+)</name>
        <dbReference type="ChEBI" id="CHEBI:18420"/>
        <label>2</label>
    </ligand>
</feature>
<dbReference type="Proteomes" id="UP000662770">
    <property type="component" value="Chromosome"/>
</dbReference>
<dbReference type="InterPro" id="IPR020583">
    <property type="entry name" value="Inositol_monoP_metal-BS"/>
</dbReference>
<gene>
    <name evidence="9 10" type="primary">cysQ</name>
    <name evidence="10" type="ORF">JYB87_12575</name>
</gene>
<evidence type="ECO:0000256" key="6">
    <source>
        <dbReference type="ARBA" id="ARBA00022801"/>
    </source>
</evidence>
<comment type="catalytic activity">
    <reaction evidence="1 9">
        <text>adenosine 3',5'-bisphosphate + H2O = AMP + phosphate</text>
        <dbReference type="Rhea" id="RHEA:10040"/>
        <dbReference type="ChEBI" id="CHEBI:15377"/>
        <dbReference type="ChEBI" id="CHEBI:43474"/>
        <dbReference type="ChEBI" id="CHEBI:58343"/>
        <dbReference type="ChEBI" id="CHEBI:456215"/>
        <dbReference type="EC" id="3.1.3.7"/>
    </reaction>
</comment>
<feature type="binding site" evidence="9">
    <location>
        <position position="95"/>
    </location>
    <ligand>
        <name>Mg(2+)</name>
        <dbReference type="ChEBI" id="CHEBI:18420"/>
        <label>1</label>
    </ligand>
</feature>
<evidence type="ECO:0000256" key="1">
    <source>
        <dbReference type="ARBA" id="ARBA00001625"/>
    </source>
</evidence>
<reference evidence="10 11" key="1">
    <citation type="submission" date="2021-03" db="EMBL/GenBank/DDBJ databases">
        <title>Novel species identification of genus Shewanella.</title>
        <authorList>
            <person name="Liu G."/>
            <person name="Zhang Q."/>
        </authorList>
    </citation>
    <scope>NUCLEOTIDE SEQUENCE [LARGE SCALE GENOMIC DNA]</scope>
    <source>
        <strain evidence="10 11">FJAT-51800</strain>
    </source>
</reference>
<dbReference type="InterPro" id="IPR020550">
    <property type="entry name" value="Inositol_monophosphatase_CS"/>
</dbReference>
<feature type="binding site" evidence="9">
    <location>
        <position position="95"/>
    </location>
    <ligand>
        <name>Mg(2+)</name>
        <dbReference type="ChEBI" id="CHEBI:18420"/>
        <label>2</label>
    </ligand>
</feature>
<evidence type="ECO:0000313" key="11">
    <source>
        <dbReference type="Proteomes" id="UP000662770"/>
    </source>
</evidence>
<keyword evidence="11" id="KW-1185">Reference proteome</keyword>
<dbReference type="Gene3D" id="3.40.190.80">
    <property type="match status" value="1"/>
</dbReference>
<name>A0ABX7QPD5_9GAMM</name>
<feature type="binding site" evidence="9">
    <location>
        <position position="97"/>
    </location>
    <ligand>
        <name>Mg(2+)</name>
        <dbReference type="ChEBI" id="CHEBI:18420"/>
        <label>1</label>
    </ligand>
</feature>
<accession>A0ABX7QPD5</accession>
<feature type="binding site" evidence="9">
    <location>
        <begin position="97"/>
        <end position="100"/>
    </location>
    <ligand>
        <name>substrate</name>
    </ligand>
</feature>
<evidence type="ECO:0000256" key="2">
    <source>
        <dbReference type="ARBA" id="ARBA00005289"/>
    </source>
</evidence>
<keyword evidence="5 9" id="KW-0479">Metal-binding</keyword>
<protein>
    <recommendedName>
        <fullName evidence="9">3'(2'),5'-bisphosphate nucleotidase CysQ</fullName>
        <ecNumber evidence="9">3.1.3.7</ecNumber>
    </recommendedName>
    <alternativeName>
        <fullName evidence="9">3'(2'),5-bisphosphonucleoside 3'(2')-phosphohydrolase</fullName>
    </alternativeName>
    <alternativeName>
        <fullName evidence="9">3'-phosphoadenosine 5'-phosphate phosphatase</fullName>
        <shortName evidence="9">PAP phosphatase</shortName>
    </alternativeName>
</protein>
<dbReference type="PRINTS" id="PR00377">
    <property type="entry name" value="IMPHPHTASES"/>
</dbReference>
<dbReference type="CDD" id="cd01638">
    <property type="entry name" value="CysQ"/>
    <property type="match status" value="1"/>
</dbReference>
<dbReference type="PROSITE" id="PS00629">
    <property type="entry name" value="IMP_1"/>
    <property type="match status" value="1"/>
</dbReference>
<dbReference type="InterPro" id="IPR000760">
    <property type="entry name" value="Inositol_monophosphatase-like"/>
</dbReference>
<organism evidence="10 11">
    <name type="scientific">Shewanella avicenniae</name>
    <dbReference type="NCBI Taxonomy" id="2814294"/>
    <lineage>
        <taxon>Bacteria</taxon>
        <taxon>Pseudomonadati</taxon>
        <taxon>Pseudomonadota</taxon>
        <taxon>Gammaproteobacteria</taxon>
        <taxon>Alteromonadales</taxon>
        <taxon>Shewanellaceae</taxon>
        <taxon>Shewanella</taxon>
    </lineage>
</organism>
<evidence type="ECO:0000256" key="5">
    <source>
        <dbReference type="ARBA" id="ARBA00022723"/>
    </source>
</evidence>
<dbReference type="InterPro" id="IPR006240">
    <property type="entry name" value="CysQ"/>
</dbReference>
<keyword evidence="3 9" id="KW-1003">Cell membrane</keyword>
<dbReference type="InterPro" id="IPR050725">
    <property type="entry name" value="CysQ/Inositol_MonoPase"/>
</dbReference>
<evidence type="ECO:0000313" key="10">
    <source>
        <dbReference type="EMBL" id="QSX32588.1"/>
    </source>
</evidence>
<proteinExistence type="inferred from homology"/>
<dbReference type="Gene3D" id="3.30.540.10">
    <property type="entry name" value="Fructose-1,6-Bisphosphatase, subunit A, domain 1"/>
    <property type="match status" value="1"/>
</dbReference>
<comment type="subcellular location">
    <subcellularLocation>
        <location evidence="9">Cell inner membrane</location>
        <topology evidence="9">Peripheral membrane protein</topology>
        <orientation evidence="9">Cytoplasmic side</orientation>
    </subcellularLocation>
</comment>
<dbReference type="PROSITE" id="PS00630">
    <property type="entry name" value="IMP_2"/>
    <property type="match status" value="1"/>
</dbReference>
<evidence type="ECO:0000256" key="7">
    <source>
        <dbReference type="ARBA" id="ARBA00022842"/>
    </source>
</evidence>
<feature type="binding site" evidence="9">
    <location>
        <position position="75"/>
    </location>
    <ligand>
        <name>Mg(2+)</name>
        <dbReference type="ChEBI" id="CHEBI:18420"/>
        <label>1</label>
    </ligand>
</feature>
<keyword evidence="6 9" id="KW-0378">Hydrolase</keyword>
<keyword evidence="8 9" id="KW-0472">Membrane</keyword>
<comment type="similarity">
    <text evidence="2 9">Belongs to the inositol monophosphatase superfamily. CysQ family.</text>
</comment>